<dbReference type="Pfam" id="PF07819">
    <property type="entry name" value="PGAP1"/>
    <property type="match status" value="1"/>
</dbReference>
<evidence type="ECO:0000259" key="3">
    <source>
        <dbReference type="Pfam" id="PF07819"/>
    </source>
</evidence>
<dbReference type="AlphaFoldDB" id="A0A3D9HCB9"/>
<dbReference type="InterPro" id="IPR026444">
    <property type="entry name" value="Secre_tail"/>
</dbReference>
<comment type="caution">
    <text evidence="5">The sequence shown here is derived from an EMBL/GenBank/DDBJ whole genome shotgun (WGS) entry which is preliminary data.</text>
</comment>
<dbReference type="RefSeq" id="WP_115816147.1">
    <property type="nucleotide sequence ID" value="NZ_QRDV01000001.1"/>
</dbReference>
<keyword evidence="1 2" id="KW-0732">Signal</keyword>
<evidence type="ECO:0000313" key="6">
    <source>
        <dbReference type="Proteomes" id="UP000256980"/>
    </source>
</evidence>
<dbReference type="Proteomes" id="UP000256980">
    <property type="component" value="Unassembled WGS sequence"/>
</dbReference>
<accession>A0A3D9HCB9</accession>
<dbReference type="InterPro" id="IPR029058">
    <property type="entry name" value="AB_hydrolase_fold"/>
</dbReference>
<dbReference type="Pfam" id="PF18962">
    <property type="entry name" value="Por_Secre_tail"/>
    <property type="match status" value="1"/>
</dbReference>
<dbReference type="InterPro" id="IPR012908">
    <property type="entry name" value="PGAP1-ab_dom-like"/>
</dbReference>
<name>A0A3D9HCB9_9FLAO</name>
<feature type="domain" description="Secretion system C-terminal sorting" evidence="4">
    <location>
        <begin position="487"/>
        <end position="555"/>
    </location>
</feature>
<dbReference type="GO" id="GO:0016788">
    <property type="term" value="F:hydrolase activity, acting on ester bonds"/>
    <property type="evidence" value="ECO:0007669"/>
    <property type="project" value="InterPro"/>
</dbReference>
<dbReference type="Gene3D" id="3.40.50.1820">
    <property type="entry name" value="alpha/beta hydrolase"/>
    <property type="match status" value="1"/>
</dbReference>
<reference evidence="5 6" key="1">
    <citation type="submission" date="2018-07" db="EMBL/GenBank/DDBJ databases">
        <title>Genomic Encyclopedia of Type Strains, Phase III (KMG-III): the genomes of soil and plant-associated and newly described type strains.</title>
        <authorList>
            <person name="Whitman W."/>
        </authorList>
    </citation>
    <scope>NUCLEOTIDE SEQUENCE [LARGE SCALE GENOMIC DNA]</scope>
    <source>
        <strain evidence="5 6">CECT 7946</strain>
    </source>
</reference>
<proteinExistence type="predicted"/>
<dbReference type="OrthoDB" id="4535652at2"/>
<evidence type="ECO:0000256" key="1">
    <source>
        <dbReference type="ARBA" id="ARBA00022729"/>
    </source>
</evidence>
<dbReference type="NCBIfam" id="TIGR04183">
    <property type="entry name" value="Por_Secre_tail"/>
    <property type="match status" value="1"/>
</dbReference>
<evidence type="ECO:0000259" key="4">
    <source>
        <dbReference type="Pfam" id="PF18962"/>
    </source>
</evidence>
<evidence type="ECO:0000313" key="5">
    <source>
        <dbReference type="EMBL" id="RED47112.1"/>
    </source>
</evidence>
<feature type="chain" id="PRO_5017748582" evidence="2">
    <location>
        <begin position="19"/>
        <end position="557"/>
    </location>
</feature>
<protein>
    <submittedName>
        <fullName evidence="5">Putative secreted protein (Por secretion system target)</fullName>
    </submittedName>
</protein>
<feature type="signal peptide" evidence="2">
    <location>
        <begin position="1"/>
        <end position="18"/>
    </location>
</feature>
<evidence type="ECO:0000256" key="2">
    <source>
        <dbReference type="SAM" id="SignalP"/>
    </source>
</evidence>
<sequence>MKKYYLFILLSLPFFLIGQTSITSSISPDLSAYGETANHSGEGEYQIFLSADNILDKPIIVVDGFDPGDTRDINGLYNSLDFVGTSGSQNLADLVRAEGFDVVILNFPTYVRAADNETIDGGADFMERNAMILVELINTINLDKAANNPEQNVIIGPSMGGIISRYALNYMQANSIDADTRLYISFDSPHHGANVPIGLQHQLNFLAFNSTNGVTEVQPIINGLLKSPAARQLLTDHIEAHLSGADLVTVDPAIKLPTAHPFRTIFEANINALTPSGFPETIRNVSIINGSGTNNPYFAIGNSGPTVTNDYSVLSTTLDVPVGPFTASILMNVNFTPAAGVTNTASSISIQLFGAEIDGSIAESEAYTYSDGIDAAPGGLFDLGGITAGIGGAGGVGGDFVNALNIDKFNFIPSVSALALEFSNDEIDWHSAIDLTTSPFVNIYLPTESEPHVQLTQGNVDFALDEILNPPLSISNNELFAVQLEKNPINNELVLLSDTNKNTYISITDITGKMVYRSNLRLDNRTKIPLNLTSGFYILNMLGENNSTFTTKFIVSN</sequence>
<dbReference type="EMBL" id="QRDV01000001">
    <property type="protein sequence ID" value="RED47112.1"/>
    <property type="molecule type" value="Genomic_DNA"/>
</dbReference>
<feature type="domain" description="GPI inositol-deacylase PGAP1-like alpha/beta" evidence="3">
    <location>
        <begin position="125"/>
        <end position="197"/>
    </location>
</feature>
<organism evidence="5 6">
    <name type="scientific">Winogradskyella eximia</name>
    <dbReference type="NCBI Taxonomy" id="262006"/>
    <lineage>
        <taxon>Bacteria</taxon>
        <taxon>Pseudomonadati</taxon>
        <taxon>Bacteroidota</taxon>
        <taxon>Flavobacteriia</taxon>
        <taxon>Flavobacteriales</taxon>
        <taxon>Flavobacteriaceae</taxon>
        <taxon>Winogradskyella</taxon>
    </lineage>
</organism>
<keyword evidence="6" id="KW-1185">Reference proteome</keyword>
<gene>
    <name evidence="5" type="ORF">DFQ10_101893</name>
</gene>
<dbReference type="SUPFAM" id="SSF53474">
    <property type="entry name" value="alpha/beta-Hydrolases"/>
    <property type="match status" value="1"/>
</dbReference>